<dbReference type="SUPFAM" id="SSF55797">
    <property type="entry name" value="PR-1-like"/>
    <property type="match status" value="1"/>
</dbReference>
<feature type="signal peptide" evidence="2">
    <location>
        <begin position="1"/>
        <end position="16"/>
    </location>
</feature>
<evidence type="ECO:0000259" key="3">
    <source>
        <dbReference type="Pfam" id="PF00188"/>
    </source>
</evidence>
<dbReference type="CDD" id="cd05379">
    <property type="entry name" value="CAP_bacterial"/>
    <property type="match status" value="1"/>
</dbReference>
<keyword evidence="1" id="KW-1133">Transmembrane helix</keyword>
<name>A0AA86TCA6_9EUKA</name>
<keyword evidence="2" id="KW-0732">Signal</keyword>
<feature type="domain" description="SCP" evidence="3">
    <location>
        <begin position="120"/>
        <end position="238"/>
    </location>
</feature>
<organism evidence="4">
    <name type="scientific">Hexamita inflata</name>
    <dbReference type="NCBI Taxonomy" id="28002"/>
    <lineage>
        <taxon>Eukaryota</taxon>
        <taxon>Metamonada</taxon>
        <taxon>Diplomonadida</taxon>
        <taxon>Hexamitidae</taxon>
        <taxon>Hexamitinae</taxon>
        <taxon>Hexamita</taxon>
    </lineage>
</organism>
<dbReference type="EMBL" id="CATOUU010000038">
    <property type="protein sequence ID" value="CAI9913885.1"/>
    <property type="molecule type" value="Genomic_DNA"/>
</dbReference>
<keyword evidence="1" id="KW-0472">Membrane</keyword>
<keyword evidence="6" id="KW-1185">Reference proteome</keyword>
<dbReference type="Proteomes" id="UP001642409">
    <property type="component" value="Unassembled WGS sequence"/>
</dbReference>
<dbReference type="InterPro" id="IPR035940">
    <property type="entry name" value="CAP_sf"/>
</dbReference>
<dbReference type="Pfam" id="PF00188">
    <property type="entry name" value="CAP"/>
    <property type="match status" value="1"/>
</dbReference>
<dbReference type="EMBL" id="CAXDID020000437">
    <property type="protein sequence ID" value="CAL6091639.1"/>
    <property type="molecule type" value="Genomic_DNA"/>
</dbReference>
<evidence type="ECO:0000313" key="4">
    <source>
        <dbReference type="EMBL" id="CAI9913885.1"/>
    </source>
</evidence>
<protein>
    <submittedName>
        <fullName evidence="4">SCP-like extracellular protein</fullName>
    </submittedName>
    <submittedName>
        <fullName evidence="5">SCP-like_extracellular protein</fullName>
    </submittedName>
</protein>
<dbReference type="PANTHER" id="PTHR31157:SF1">
    <property type="entry name" value="SCP DOMAIN-CONTAINING PROTEIN"/>
    <property type="match status" value="1"/>
</dbReference>
<accession>A0AA86TCA6</accession>
<gene>
    <name evidence="4" type="ORF">HINF_LOCUS1530</name>
    <name evidence="5" type="ORF">HINF_LOCUS65883</name>
</gene>
<proteinExistence type="predicted"/>
<keyword evidence="1" id="KW-0812">Transmembrane</keyword>
<evidence type="ECO:0000256" key="2">
    <source>
        <dbReference type="SAM" id="SignalP"/>
    </source>
</evidence>
<comment type="caution">
    <text evidence="4">The sequence shown here is derived from an EMBL/GenBank/DDBJ whole genome shotgun (WGS) entry which is preliminary data.</text>
</comment>
<reference evidence="4" key="1">
    <citation type="submission" date="2023-06" db="EMBL/GenBank/DDBJ databases">
        <authorList>
            <person name="Kurt Z."/>
        </authorList>
    </citation>
    <scope>NUCLEOTIDE SEQUENCE</scope>
</reference>
<dbReference type="Gene3D" id="3.40.33.10">
    <property type="entry name" value="CAP"/>
    <property type="match status" value="1"/>
</dbReference>
<dbReference type="InterPro" id="IPR014044">
    <property type="entry name" value="CAP_dom"/>
</dbReference>
<evidence type="ECO:0000313" key="6">
    <source>
        <dbReference type="Proteomes" id="UP001642409"/>
    </source>
</evidence>
<sequence>MLVVFLVLNAPGPVSSWNLKNGVIRIFFDYVLDQTNPTAAAFTTSGAVSGTATAAQINKHYMNITFSNFADRNSQSLTYDPKKATIPLKSSTGELVEAFTIKPNTKRYSLKSDQYEAEVVDRVNQLRASLGLGKLRVASNISMMARIKADDMVVNNYFDHTSPIFGSFGAYIGFCEMPSSAAGENIAAGQSTPESVYNSWFKSSGHYANMVGKNYAHIGVGYNEKKCAGYNGAWVQEFATYRGSAQILITDMKGNPKVNTAITLGDPKNFAANQTFTTDASGKFTAKSILFDSWEVYVGLTLYTDVKIEINADTGSIVQTIKLNPKQSVKTGPNTALAIGLSIFAIIVVGALLAVLCMYAMKKKIWCFKTSASNEPIQLGVTQVVKYDLSFKPKAQIKPASDTQVTKEVTVQKIQKPNGTVTKTTTTTKTTVNKVQVVPSSGQKQNFNEIKAKFATQTKGGYV</sequence>
<reference evidence="5 6" key="2">
    <citation type="submission" date="2024-07" db="EMBL/GenBank/DDBJ databases">
        <authorList>
            <person name="Akdeniz Z."/>
        </authorList>
    </citation>
    <scope>NUCLEOTIDE SEQUENCE [LARGE SCALE GENOMIC DNA]</scope>
</reference>
<feature type="transmembrane region" description="Helical" evidence="1">
    <location>
        <begin position="336"/>
        <end position="361"/>
    </location>
</feature>
<evidence type="ECO:0000256" key="1">
    <source>
        <dbReference type="SAM" id="Phobius"/>
    </source>
</evidence>
<dbReference type="PANTHER" id="PTHR31157">
    <property type="entry name" value="SCP DOMAIN-CONTAINING PROTEIN"/>
    <property type="match status" value="1"/>
</dbReference>
<dbReference type="AlphaFoldDB" id="A0AA86TCA6"/>
<feature type="chain" id="PRO_5041700320" evidence="2">
    <location>
        <begin position="17"/>
        <end position="463"/>
    </location>
</feature>
<evidence type="ECO:0000313" key="5">
    <source>
        <dbReference type="EMBL" id="CAL6091639.1"/>
    </source>
</evidence>